<keyword evidence="2" id="KW-1185">Reference proteome</keyword>
<sequence>MEEAIVQFFCQKANNKTTGDKFIGNQIAPMLEF</sequence>
<gene>
    <name evidence="1" type="ORF">SLEP1_g48076</name>
</gene>
<name>A0AAV5LVB3_9ROSI</name>
<proteinExistence type="predicted"/>
<evidence type="ECO:0000313" key="1">
    <source>
        <dbReference type="EMBL" id="GKV40432.1"/>
    </source>
</evidence>
<dbReference type="EMBL" id="BPVZ01000141">
    <property type="protein sequence ID" value="GKV40432.1"/>
    <property type="molecule type" value="Genomic_DNA"/>
</dbReference>
<dbReference type="AlphaFoldDB" id="A0AAV5LVB3"/>
<accession>A0AAV5LVB3</accession>
<dbReference type="Proteomes" id="UP001054252">
    <property type="component" value="Unassembled WGS sequence"/>
</dbReference>
<reference evidence="1 2" key="1">
    <citation type="journal article" date="2021" name="Commun. Biol.">
        <title>The genome of Shorea leprosula (Dipterocarpaceae) highlights the ecological relevance of drought in aseasonal tropical rainforests.</title>
        <authorList>
            <person name="Ng K.K.S."/>
            <person name="Kobayashi M.J."/>
            <person name="Fawcett J.A."/>
            <person name="Hatakeyama M."/>
            <person name="Paape T."/>
            <person name="Ng C.H."/>
            <person name="Ang C.C."/>
            <person name="Tnah L.H."/>
            <person name="Lee C.T."/>
            <person name="Nishiyama T."/>
            <person name="Sese J."/>
            <person name="O'Brien M.J."/>
            <person name="Copetti D."/>
            <person name="Mohd Noor M.I."/>
            <person name="Ong R.C."/>
            <person name="Putra M."/>
            <person name="Sireger I.Z."/>
            <person name="Indrioko S."/>
            <person name="Kosugi Y."/>
            <person name="Izuno A."/>
            <person name="Isagi Y."/>
            <person name="Lee S.L."/>
            <person name="Shimizu K.K."/>
        </authorList>
    </citation>
    <scope>NUCLEOTIDE SEQUENCE [LARGE SCALE GENOMIC DNA]</scope>
    <source>
        <strain evidence="1">214</strain>
    </source>
</reference>
<organism evidence="1 2">
    <name type="scientific">Rubroshorea leprosula</name>
    <dbReference type="NCBI Taxonomy" id="152421"/>
    <lineage>
        <taxon>Eukaryota</taxon>
        <taxon>Viridiplantae</taxon>
        <taxon>Streptophyta</taxon>
        <taxon>Embryophyta</taxon>
        <taxon>Tracheophyta</taxon>
        <taxon>Spermatophyta</taxon>
        <taxon>Magnoliopsida</taxon>
        <taxon>eudicotyledons</taxon>
        <taxon>Gunneridae</taxon>
        <taxon>Pentapetalae</taxon>
        <taxon>rosids</taxon>
        <taxon>malvids</taxon>
        <taxon>Malvales</taxon>
        <taxon>Dipterocarpaceae</taxon>
        <taxon>Rubroshorea</taxon>
    </lineage>
</organism>
<protein>
    <submittedName>
        <fullName evidence="1">Uncharacterized protein</fullName>
    </submittedName>
</protein>
<comment type="caution">
    <text evidence="1">The sequence shown here is derived from an EMBL/GenBank/DDBJ whole genome shotgun (WGS) entry which is preliminary data.</text>
</comment>
<evidence type="ECO:0000313" key="2">
    <source>
        <dbReference type="Proteomes" id="UP001054252"/>
    </source>
</evidence>